<name>A0A941W2F8_9BACT</name>
<organism evidence="2 3">
    <name type="scientific">Candidatus Scalindua arabica</name>
    <dbReference type="NCBI Taxonomy" id="1127984"/>
    <lineage>
        <taxon>Bacteria</taxon>
        <taxon>Pseudomonadati</taxon>
        <taxon>Planctomycetota</taxon>
        <taxon>Candidatus Brocadiia</taxon>
        <taxon>Candidatus Brocadiales</taxon>
        <taxon>Candidatus Scalinduaceae</taxon>
        <taxon>Candidatus Scalindua</taxon>
    </lineage>
</organism>
<proteinExistence type="predicted"/>
<sequence length="72" mass="8124">MQNGIKVNNILQEVSNLTLEEQDFIVNTVNKRIHEARREKIAERGKEAENNLSNGNVITGTADDLMKRDGDD</sequence>
<evidence type="ECO:0000256" key="1">
    <source>
        <dbReference type="SAM" id="MobiDB-lite"/>
    </source>
</evidence>
<reference evidence="2" key="1">
    <citation type="journal article" date="2021" name="ISME J.">
        <title>Fine-scale metabolic discontinuity in a stratified prokaryote microbiome of a Red Sea deep halocline.</title>
        <authorList>
            <person name="Michoud G."/>
            <person name="Ngugi D.K."/>
            <person name="Barozzi A."/>
            <person name="Merlino G."/>
            <person name="Calleja M.L."/>
            <person name="Delgado-Huertas A."/>
            <person name="Moran X.A.G."/>
            <person name="Daffonchio D."/>
        </authorList>
    </citation>
    <scope>NUCLEOTIDE SEQUENCE</scope>
    <source>
        <strain evidence="2">SuakinDeep_MAG55_1</strain>
    </source>
</reference>
<gene>
    <name evidence="2" type="ORF">MAG551_01361</name>
</gene>
<dbReference type="EMBL" id="JAANXD010000057">
    <property type="protein sequence ID" value="MBS1258304.1"/>
    <property type="molecule type" value="Genomic_DNA"/>
</dbReference>
<dbReference type="Proteomes" id="UP000722750">
    <property type="component" value="Unassembled WGS sequence"/>
</dbReference>
<accession>A0A941W2F8</accession>
<protein>
    <submittedName>
        <fullName evidence="2">Uncharacterized protein</fullName>
    </submittedName>
</protein>
<dbReference type="AlphaFoldDB" id="A0A941W2F8"/>
<evidence type="ECO:0000313" key="2">
    <source>
        <dbReference type="EMBL" id="MBS1258304.1"/>
    </source>
</evidence>
<evidence type="ECO:0000313" key="3">
    <source>
        <dbReference type="Proteomes" id="UP000722750"/>
    </source>
</evidence>
<feature type="compositionally biased region" description="Polar residues" evidence="1">
    <location>
        <begin position="50"/>
        <end position="59"/>
    </location>
</feature>
<feature type="region of interest" description="Disordered" evidence="1">
    <location>
        <begin position="44"/>
        <end position="72"/>
    </location>
</feature>
<comment type="caution">
    <text evidence="2">The sequence shown here is derived from an EMBL/GenBank/DDBJ whole genome shotgun (WGS) entry which is preliminary data.</text>
</comment>